<accession>A0ABY1VQS7</accession>
<dbReference type="RefSeq" id="WP_111836915.1">
    <property type="nucleotide sequence ID" value="NZ_UAPQ01000009.1"/>
</dbReference>
<keyword evidence="2" id="KW-1133">Transmembrane helix</keyword>
<feature type="transmembrane region" description="Helical" evidence="2">
    <location>
        <begin position="112"/>
        <end position="132"/>
    </location>
</feature>
<feature type="transmembrane region" description="Helical" evidence="2">
    <location>
        <begin position="65"/>
        <end position="84"/>
    </location>
</feature>
<evidence type="ECO:0008006" key="5">
    <source>
        <dbReference type="Google" id="ProtNLM"/>
    </source>
</evidence>
<reference evidence="3 4" key="1">
    <citation type="submission" date="2018-06" db="EMBL/GenBank/DDBJ databases">
        <authorList>
            <consortium name="Pathogen Informatics"/>
            <person name="Doyle S."/>
        </authorList>
    </citation>
    <scope>NUCLEOTIDE SEQUENCE [LARGE SCALE GENOMIC DNA]</scope>
    <source>
        <strain evidence="3 4">NCTC11535</strain>
    </source>
</reference>
<feature type="region of interest" description="Disordered" evidence="1">
    <location>
        <begin position="420"/>
        <end position="442"/>
    </location>
</feature>
<evidence type="ECO:0000256" key="2">
    <source>
        <dbReference type="SAM" id="Phobius"/>
    </source>
</evidence>
<evidence type="ECO:0000313" key="3">
    <source>
        <dbReference type="EMBL" id="SPT53991.1"/>
    </source>
</evidence>
<evidence type="ECO:0000313" key="4">
    <source>
        <dbReference type="Proteomes" id="UP000250006"/>
    </source>
</evidence>
<keyword evidence="2" id="KW-0472">Membrane</keyword>
<dbReference type="Gene3D" id="2.160.20.80">
    <property type="entry name" value="E3 ubiquitin-protein ligase SopA"/>
    <property type="match status" value="1"/>
</dbReference>
<keyword evidence="2" id="KW-0812">Transmembrane</keyword>
<protein>
    <recommendedName>
        <fullName evidence="5">Pentapeptide repeat-containing protein</fullName>
    </recommendedName>
</protein>
<name>A0ABY1VQS7_9ACTO</name>
<sequence>MTQQEQTVPAEPTAKAAQLQKASAWSKQAAKATRTAWSEAAQRAGEEIGPAWKRRPRLSPLGRSVAAWLVVAALVFTALGWFWGDPQRSFFSRLLSSWSVTSFSGAAPGVRVLAALLAVLTMCAVSLVVITFRDRAAAERREADARLSSLVEQLGSTSPQVRIAAVYGLAEVADTRGGATRQRVVDLLCGYLRTERGSWQEVPAAPGSRRARPSRRFVSEDTAVESTVLHVLAQHFSKAREKASEGSDVPQELEDSRLWCDCKLDLHGAVLSSVVPFRGVTFLAPVDLSGAVFNAKIDFAEAHFEEKADFQEAVFKAPAVFRGATFGRLADFSAAAFADETVFSAATFSWFASFKDATFLDSVAFQQSFLRNSDGFTGAVFNHALRNEGRVRFALRDSNQFQDPTGLPFGSRWARFERSGRPVAAPPAGGTLDYDSTADAAD</sequence>
<keyword evidence="4" id="KW-1185">Reference proteome</keyword>
<organism evidence="3 4">
    <name type="scientific">Actinomyces bovis</name>
    <dbReference type="NCBI Taxonomy" id="1658"/>
    <lineage>
        <taxon>Bacteria</taxon>
        <taxon>Bacillati</taxon>
        <taxon>Actinomycetota</taxon>
        <taxon>Actinomycetes</taxon>
        <taxon>Actinomycetales</taxon>
        <taxon>Actinomycetaceae</taxon>
        <taxon>Actinomyces</taxon>
    </lineage>
</organism>
<dbReference type="Proteomes" id="UP000250006">
    <property type="component" value="Unassembled WGS sequence"/>
</dbReference>
<dbReference type="Pfam" id="PF13576">
    <property type="entry name" value="Pentapeptide_3"/>
    <property type="match status" value="1"/>
</dbReference>
<evidence type="ECO:0000256" key="1">
    <source>
        <dbReference type="SAM" id="MobiDB-lite"/>
    </source>
</evidence>
<dbReference type="InterPro" id="IPR001646">
    <property type="entry name" value="5peptide_repeat"/>
</dbReference>
<comment type="caution">
    <text evidence="3">The sequence shown here is derived from an EMBL/GenBank/DDBJ whole genome shotgun (WGS) entry which is preliminary data.</text>
</comment>
<gene>
    <name evidence="3" type="ORF">NCTC11535_01687</name>
</gene>
<dbReference type="EMBL" id="UAPQ01000009">
    <property type="protein sequence ID" value="SPT53991.1"/>
    <property type="molecule type" value="Genomic_DNA"/>
</dbReference>
<proteinExistence type="predicted"/>